<name>A0A1D8NBR9_YARLL</name>
<gene>
    <name evidence="1" type="ORF">YALI1_C26215g</name>
</gene>
<evidence type="ECO:0000313" key="1">
    <source>
        <dbReference type="EMBL" id="AOW03073.1"/>
    </source>
</evidence>
<organism evidence="1 2">
    <name type="scientific">Yarrowia lipolytica</name>
    <name type="common">Candida lipolytica</name>
    <dbReference type="NCBI Taxonomy" id="4952"/>
    <lineage>
        <taxon>Eukaryota</taxon>
        <taxon>Fungi</taxon>
        <taxon>Dikarya</taxon>
        <taxon>Ascomycota</taxon>
        <taxon>Saccharomycotina</taxon>
        <taxon>Dipodascomycetes</taxon>
        <taxon>Dipodascales</taxon>
        <taxon>Dipodascales incertae sedis</taxon>
        <taxon>Yarrowia</taxon>
    </lineage>
</organism>
<accession>A0A1D8NBR9</accession>
<dbReference type="RefSeq" id="XP_068138565.1">
    <property type="nucleotide sequence ID" value="XM_068282464.1"/>
</dbReference>
<protein>
    <submittedName>
        <fullName evidence="1">Uncharacterized protein</fullName>
    </submittedName>
</protein>
<proteinExistence type="predicted"/>
<sequence>MHLRLGHFHLCQAAVSKMGYAERTEILKRVLLTVHVVVWSPKATLWSLQSHRFLRLLRPVKKPLRVLTL</sequence>
<reference evidence="1 2" key="1">
    <citation type="journal article" date="2016" name="PLoS ONE">
        <title>Sequence Assembly of Yarrowia lipolytica Strain W29/CLIB89 Shows Transposable Element Diversity.</title>
        <authorList>
            <person name="Magnan C."/>
            <person name="Yu J."/>
            <person name="Chang I."/>
            <person name="Jahn E."/>
            <person name="Kanomata Y."/>
            <person name="Wu J."/>
            <person name="Zeller M."/>
            <person name="Oakes M."/>
            <person name="Baldi P."/>
            <person name="Sandmeyer S."/>
        </authorList>
    </citation>
    <scope>NUCLEOTIDE SEQUENCE [LARGE SCALE GENOMIC DNA]</scope>
    <source>
        <strain evidence="2">CLIB89(W29)</strain>
    </source>
</reference>
<dbReference type="VEuPathDB" id="FungiDB:YALI1_C26215g"/>
<dbReference type="Proteomes" id="UP000182444">
    <property type="component" value="Chromosome 1C"/>
</dbReference>
<dbReference type="AlphaFoldDB" id="A0A1D8NBR9"/>
<dbReference type="GeneID" id="94583087"/>
<dbReference type="EMBL" id="CP017555">
    <property type="protein sequence ID" value="AOW03073.1"/>
    <property type="molecule type" value="Genomic_DNA"/>
</dbReference>
<evidence type="ECO:0000313" key="2">
    <source>
        <dbReference type="Proteomes" id="UP000182444"/>
    </source>
</evidence>